<keyword evidence="1" id="KW-0645">Protease</keyword>
<evidence type="ECO:0000256" key="2">
    <source>
        <dbReference type="ARBA" id="ARBA00022801"/>
    </source>
</evidence>
<evidence type="ECO:0000256" key="4">
    <source>
        <dbReference type="PROSITE-ProRule" id="PRU01240"/>
    </source>
</evidence>
<dbReference type="Gene3D" id="3.40.50.200">
    <property type="entry name" value="Peptidase S8/S53 domain"/>
    <property type="match status" value="1"/>
</dbReference>
<evidence type="ECO:0000313" key="8">
    <source>
        <dbReference type="Proteomes" id="UP001165120"/>
    </source>
</evidence>
<gene>
    <name evidence="7" type="ORF">Cboi02_000050400</name>
</gene>
<evidence type="ECO:0000256" key="3">
    <source>
        <dbReference type="ARBA" id="ARBA00022825"/>
    </source>
</evidence>
<keyword evidence="3" id="KW-0720">Serine protease</keyword>
<dbReference type="SUPFAM" id="SSF52743">
    <property type="entry name" value="Subtilisin-like"/>
    <property type="match status" value="1"/>
</dbReference>
<feature type="region of interest" description="Disordered" evidence="5">
    <location>
        <begin position="114"/>
        <end position="136"/>
    </location>
</feature>
<dbReference type="GO" id="GO:0005802">
    <property type="term" value="C:trans-Golgi network"/>
    <property type="evidence" value="ECO:0007669"/>
    <property type="project" value="TreeGrafter"/>
</dbReference>
<evidence type="ECO:0000256" key="1">
    <source>
        <dbReference type="ARBA" id="ARBA00022670"/>
    </source>
</evidence>
<dbReference type="Proteomes" id="UP001165120">
    <property type="component" value="Unassembled WGS sequence"/>
</dbReference>
<dbReference type="PANTHER" id="PTHR42884:SF14">
    <property type="entry name" value="NEUROENDOCRINE CONVERTASE 1"/>
    <property type="match status" value="1"/>
</dbReference>
<dbReference type="EMBL" id="BSXN01000094">
    <property type="protein sequence ID" value="GME67072.1"/>
    <property type="molecule type" value="Genomic_DNA"/>
</dbReference>
<name>A0A9W6SVG7_CANBO</name>
<organism evidence="7 8">
    <name type="scientific">Candida boidinii</name>
    <name type="common">Yeast</name>
    <dbReference type="NCBI Taxonomy" id="5477"/>
    <lineage>
        <taxon>Eukaryota</taxon>
        <taxon>Fungi</taxon>
        <taxon>Dikarya</taxon>
        <taxon>Ascomycota</taxon>
        <taxon>Saccharomycotina</taxon>
        <taxon>Pichiomycetes</taxon>
        <taxon>Pichiales</taxon>
        <taxon>Pichiaceae</taxon>
        <taxon>Ogataea</taxon>
        <taxon>Ogataea/Candida clade</taxon>
    </lineage>
</organism>
<comment type="similarity">
    <text evidence="4">Belongs to the peptidase S8 family.</text>
</comment>
<keyword evidence="2" id="KW-0378">Hydrolase</keyword>
<feature type="compositionally biased region" description="Basic and acidic residues" evidence="5">
    <location>
        <begin position="127"/>
        <end position="136"/>
    </location>
</feature>
<dbReference type="Pfam" id="PF00082">
    <property type="entry name" value="Peptidase_S8"/>
    <property type="match status" value="1"/>
</dbReference>
<evidence type="ECO:0000313" key="7">
    <source>
        <dbReference type="EMBL" id="GME67072.1"/>
    </source>
</evidence>
<protein>
    <submittedName>
        <fullName evidence="7">Unnamed protein product</fullName>
    </submittedName>
</protein>
<sequence>MSSFIHPSHLHKRDYETNSYYAIKFKSENSLNNFLNSHPNWNYQYKSNIANYHVLSLLNNDESIQNLGNYNSDNYNLMKRSNNPVFDDLINNDILSIQALPKKVLERRAPIRFENERDNDDDNNDNNNKDKLMDSSQLKTKEAIDKLNINDPIFNEQWHLINTEFPGHDINVLPLWYNGYAGSNDTVVAIVDDGLDYESKDLQKNFYPEGSWDFNDKRPLPKPSLFDDYHGTRCAAVIAAEKGNGVCGVGAAYDSRVADGRSR</sequence>
<feature type="domain" description="Peptidase S8/S53" evidence="6">
    <location>
        <begin position="184"/>
        <end position="258"/>
    </location>
</feature>
<dbReference type="GO" id="GO:0000139">
    <property type="term" value="C:Golgi membrane"/>
    <property type="evidence" value="ECO:0007669"/>
    <property type="project" value="TreeGrafter"/>
</dbReference>
<proteinExistence type="inferred from homology"/>
<dbReference type="PROSITE" id="PS51892">
    <property type="entry name" value="SUBTILASE"/>
    <property type="match status" value="1"/>
</dbReference>
<dbReference type="PANTHER" id="PTHR42884">
    <property type="entry name" value="PROPROTEIN CONVERTASE SUBTILISIN/KEXIN-RELATED"/>
    <property type="match status" value="1"/>
</dbReference>
<dbReference type="GO" id="GO:0016485">
    <property type="term" value="P:protein processing"/>
    <property type="evidence" value="ECO:0007669"/>
    <property type="project" value="TreeGrafter"/>
</dbReference>
<dbReference type="AlphaFoldDB" id="A0A9W6SVG7"/>
<dbReference type="GO" id="GO:0004252">
    <property type="term" value="F:serine-type endopeptidase activity"/>
    <property type="evidence" value="ECO:0007669"/>
    <property type="project" value="InterPro"/>
</dbReference>
<comment type="caution">
    <text evidence="7">The sequence shown here is derived from an EMBL/GenBank/DDBJ whole genome shotgun (WGS) entry which is preliminary data.</text>
</comment>
<keyword evidence="8" id="KW-1185">Reference proteome</keyword>
<evidence type="ECO:0000256" key="5">
    <source>
        <dbReference type="SAM" id="MobiDB-lite"/>
    </source>
</evidence>
<evidence type="ECO:0000259" key="6">
    <source>
        <dbReference type="Pfam" id="PF00082"/>
    </source>
</evidence>
<reference evidence="7" key="1">
    <citation type="submission" date="2023-04" db="EMBL/GenBank/DDBJ databases">
        <title>Candida boidinii NBRC 10035.</title>
        <authorList>
            <person name="Ichikawa N."/>
            <person name="Sato H."/>
            <person name="Tonouchi N."/>
        </authorList>
    </citation>
    <scope>NUCLEOTIDE SEQUENCE</scope>
    <source>
        <strain evidence="7">NBRC 10035</strain>
    </source>
</reference>
<accession>A0A9W6SVG7</accession>
<dbReference type="InterPro" id="IPR036852">
    <property type="entry name" value="Peptidase_S8/S53_dom_sf"/>
</dbReference>
<dbReference type="InterPro" id="IPR000209">
    <property type="entry name" value="Peptidase_S8/S53_dom"/>
</dbReference>
<comment type="caution">
    <text evidence="4">Lacks conserved residue(s) required for the propagation of feature annotation.</text>
</comment>